<name>A0A7W3TBE5_9ACTN</name>
<dbReference type="Proteomes" id="UP000538929">
    <property type="component" value="Unassembled WGS sequence"/>
</dbReference>
<reference evidence="3" key="1">
    <citation type="submission" date="2019-10" db="EMBL/GenBank/DDBJ databases">
        <title>Streptomyces sp. nov., a novel actinobacterium isolated from alkaline environment.</title>
        <authorList>
            <person name="Golinska P."/>
        </authorList>
    </citation>
    <scope>NUCLEOTIDE SEQUENCE [LARGE SCALE GENOMIC DNA]</scope>
    <source>
        <strain evidence="3">DSM 42118</strain>
    </source>
</reference>
<sequence>MTRFTWQKSSFSTNGVECVEVARTPEAVLIRESEAPGRVLTTTPARLRGLVKTLKAESQSTPPGV</sequence>
<proteinExistence type="predicted"/>
<evidence type="ECO:0000313" key="3">
    <source>
        <dbReference type="Proteomes" id="UP000538929"/>
    </source>
</evidence>
<evidence type="ECO:0000259" key="1">
    <source>
        <dbReference type="Pfam" id="PF04149"/>
    </source>
</evidence>
<dbReference type="AlphaFoldDB" id="A0A7W3TBE5"/>
<evidence type="ECO:0000313" key="2">
    <source>
        <dbReference type="EMBL" id="MBB0243771.1"/>
    </source>
</evidence>
<dbReference type="Pfam" id="PF04149">
    <property type="entry name" value="DUF397"/>
    <property type="match status" value="1"/>
</dbReference>
<keyword evidence="3" id="KW-1185">Reference proteome</keyword>
<protein>
    <submittedName>
        <fullName evidence="2">DUF397 domain-containing protein</fullName>
    </submittedName>
</protein>
<dbReference type="InterPro" id="IPR007278">
    <property type="entry name" value="DUF397"/>
</dbReference>
<dbReference type="EMBL" id="VKHT01000119">
    <property type="protein sequence ID" value="MBB0243771.1"/>
    <property type="molecule type" value="Genomic_DNA"/>
</dbReference>
<dbReference type="RefSeq" id="WP_182605397.1">
    <property type="nucleotide sequence ID" value="NZ_VKHT01000119.1"/>
</dbReference>
<feature type="domain" description="DUF397" evidence="1">
    <location>
        <begin position="5"/>
        <end position="55"/>
    </location>
</feature>
<gene>
    <name evidence="2" type="ORF">FNQ90_06525</name>
</gene>
<comment type="caution">
    <text evidence="2">The sequence shown here is derived from an EMBL/GenBank/DDBJ whole genome shotgun (WGS) entry which is preliminary data.</text>
</comment>
<organism evidence="2 3">
    <name type="scientific">Streptomyces alkaliphilus</name>
    <dbReference type="NCBI Taxonomy" id="1472722"/>
    <lineage>
        <taxon>Bacteria</taxon>
        <taxon>Bacillati</taxon>
        <taxon>Actinomycetota</taxon>
        <taxon>Actinomycetes</taxon>
        <taxon>Kitasatosporales</taxon>
        <taxon>Streptomycetaceae</taxon>
        <taxon>Streptomyces</taxon>
    </lineage>
</organism>
<accession>A0A7W3TBE5</accession>